<accession>A0A163L2W4</accession>
<sequence length="77" mass="8939">MNKQVKLIDQTKLLEGLKKELEFCIKEKFKEKNTRFYLGRESVLTDIIKQIESGRFDSNPQCTDLNIKSDDVGSDDI</sequence>
<dbReference type="AlphaFoldDB" id="A0A163L2W4"/>
<gene>
    <name evidence="1" type="ORF">AWU65_18465</name>
</gene>
<evidence type="ECO:0000313" key="1">
    <source>
        <dbReference type="EMBL" id="KZS47764.1"/>
    </source>
</evidence>
<comment type="caution">
    <text evidence="1">The sequence shown here is derived from an EMBL/GenBank/DDBJ whole genome shotgun (WGS) entry which is preliminary data.</text>
</comment>
<dbReference type="RefSeq" id="WP_063478993.1">
    <property type="nucleotide sequence ID" value="NZ_CP147845.1"/>
</dbReference>
<protein>
    <submittedName>
        <fullName evidence="1">Uncharacterized protein</fullName>
    </submittedName>
</protein>
<name>A0A163L2W4_9BACL</name>
<organism evidence="1 2">
    <name type="scientific">Paenibacillus glucanolyticus</name>
    <dbReference type="NCBI Taxonomy" id="59843"/>
    <lineage>
        <taxon>Bacteria</taxon>
        <taxon>Bacillati</taxon>
        <taxon>Bacillota</taxon>
        <taxon>Bacilli</taxon>
        <taxon>Bacillales</taxon>
        <taxon>Paenibacillaceae</taxon>
        <taxon>Paenibacillus</taxon>
    </lineage>
</organism>
<dbReference type="EMBL" id="LWMH01000001">
    <property type="protein sequence ID" value="KZS47764.1"/>
    <property type="molecule type" value="Genomic_DNA"/>
</dbReference>
<reference evidence="1" key="1">
    <citation type="journal article" date="2016" name="Genome Announc.">
        <title>Draft genomes of two strains of Paenibacillus glucanolyticus with capability to degrade lignocellulose.</title>
        <authorList>
            <person name="Mathews S.L."/>
            <person name="Pawlak J."/>
            <person name="Grunden A.M."/>
        </authorList>
    </citation>
    <scope>NUCLEOTIDE SEQUENCE [LARGE SCALE GENOMIC DNA]</scope>
    <source>
        <strain evidence="1">SLM1</strain>
    </source>
</reference>
<keyword evidence="2" id="KW-1185">Reference proteome</keyword>
<dbReference type="Proteomes" id="UP000076796">
    <property type="component" value="Unassembled WGS sequence"/>
</dbReference>
<proteinExistence type="predicted"/>
<dbReference type="GeneID" id="97556771"/>
<evidence type="ECO:0000313" key="2">
    <source>
        <dbReference type="Proteomes" id="UP000076796"/>
    </source>
</evidence>